<organism evidence="1 2">
    <name type="scientific">Diaporthe australafricana</name>
    <dbReference type="NCBI Taxonomy" id="127596"/>
    <lineage>
        <taxon>Eukaryota</taxon>
        <taxon>Fungi</taxon>
        <taxon>Dikarya</taxon>
        <taxon>Ascomycota</taxon>
        <taxon>Pezizomycotina</taxon>
        <taxon>Sordariomycetes</taxon>
        <taxon>Sordariomycetidae</taxon>
        <taxon>Diaporthales</taxon>
        <taxon>Diaporthaceae</taxon>
        <taxon>Diaporthe</taxon>
    </lineage>
</organism>
<gene>
    <name evidence="1" type="ORF">Daus18300_004512</name>
</gene>
<dbReference type="InterPro" id="IPR011009">
    <property type="entry name" value="Kinase-like_dom_sf"/>
</dbReference>
<protein>
    <recommendedName>
        <fullName evidence="3">Aminoglycoside phosphotransferase domain-containing protein</fullName>
    </recommendedName>
</protein>
<accession>A0ABR3X8E9</accession>
<sequence length="211" mass="23118">MARRFFDCSVSQDIDDSAYNALIAAEIERLRLQINEKAVCKLASSLNDGKPCTIEHPSRVVGPGALMGCANYHTRIRFYNGSMSWLMRVPRTLGFAVGLPISLAEYLIRSEYATLKFLETTAVPAPRAFAFGIPSENTDHGVGVPFLFIEEMPGKPWDGRGDASKVWHGLATILAELERYPFSKAGSLYVESPRDLPSVSAVASDRFVSAG</sequence>
<dbReference type="InterPro" id="IPR051678">
    <property type="entry name" value="AGP_Transferase"/>
</dbReference>
<keyword evidence="2" id="KW-1185">Reference proteome</keyword>
<evidence type="ECO:0000313" key="1">
    <source>
        <dbReference type="EMBL" id="KAL1871879.1"/>
    </source>
</evidence>
<dbReference type="PANTHER" id="PTHR21310">
    <property type="entry name" value="AMINOGLYCOSIDE PHOSPHOTRANSFERASE-RELATED-RELATED"/>
    <property type="match status" value="1"/>
</dbReference>
<dbReference type="SUPFAM" id="SSF56112">
    <property type="entry name" value="Protein kinase-like (PK-like)"/>
    <property type="match status" value="1"/>
</dbReference>
<dbReference type="EMBL" id="JAWRVE010000031">
    <property type="protein sequence ID" value="KAL1871879.1"/>
    <property type="molecule type" value="Genomic_DNA"/>
</dbReference>
<evidence type="ECO:0000313" key="2">
    <source>
        <dbReference type="Proteomes" id="UP001583177"/>
    </source>
</evidence>
<comment type="caution">
    <text evidence="1">The sequence shown here is derived from an EMBL/GenBank/DDBJ whole genome shotgun (WGS) entry which is preliminary data.</text>
</comment>
<dbReference type="PANTHER" id="PTHR21310:SF15">
    <property type="entry name" value="AMINOGLYCOSIDE PHOSPHOTRANSFERASE DOMAIN-CONTAINING PROTEIN"/>
    <property type="match status" value="1"/>
</dbReference>
<dbReference type="Proteomes" id="UP001583177">
    <property type="component" value="Unassembled WGS sequence"/>
</dbReference>
<reference evidence="1 2" key="1">
    <citation type="journal article" date="2024" name="IMA Fungus">
        <title>IMA Genome - F19 : A genome assembly and annotation guide to empower mycologists, including annotated draft genome sequences of Ceratocystis pirilliformis, Diaporthe australafricana, Fusarium ophioides, Paecilomyces lecythidis, and Sporothrix stenoceras.</title>
        <authorList>
            <person name="Aylward J."/>
            <person name="Wilson A.M."/>
            <person name="Visagie C.M."/>
            <person name="Spraker J."/>
            <person name="Barnes I."/>
            <person name="Buitendag C."/>
            <person name="Ceriani C."/>
            <person name="Del Mar Angel L."/>
            <person name="du Plessis D."/>
            <person name="Fuchs T."/>
            <person name="Gasser K."/>
            <person name="Kramer D."/>
            <person name="Li W."/>
            <person name="Munsamy K."/>
            <person name="Piso A."/>
            <person name="Price J.L."/>
            <person name="Sonnekus B."/>
            <person name="Thomas C."/>
            <person name="van der Nest A."/>
            <person name="van Dijk A."/>
            <person name="van Heerden A."/>
            <person name="van Vuuren N."/>
            <person name="Yilmaz N."/>
            <person name="Duong T.A."/>
            <person name="van der Merwe N.A."/>
            <person name="Wingfield M.J."/>
            <person name="Wingfield B.D."/>
        </authorList>
    </citation>
    <scope>NUCLEOTIDE SEQUENCE [LARGE SCALE GENOMIC DNA]</scope>
    <source>
        <strain evidence="1 2">CMW 18300</strain>
    </source>
</reference>
<proteinExistence type="predicted"/>
<name>A0ABR3X8E9_9PEZI</name>
<evidence type="ECO:0008006" key="3">
    <source>
        <dbReference type="Google" id="ProtNLM"/>
    </source>
</evidence>